<dbReference type="EMBL" id="JAJFAZ020000004">
    <property type="protein sequence ID" value="KAI5335615.1"/>
    <property type="molecule type" value="Genomic_DNA"/>
</dbReference>
<reference evidence="2 3" key="1">
    <citation type="journal article" date="2022" name="G3 (Bethesda)">
        <title>Whole-genome sequence and methylome profiling of the almond [Prunus dulcis (Mill.) D.A. Webb] cultivar 'Nonpareil'.</title>
        <authorList>
            <person name="D'Amico-Willman K.M."/>
            <person name="Ouma W.Z."/>
            <person name="Meulia T."/>
            <person name="Sideli G.M."/>
            <person name="Gradziel T.M."/>
            <person name="Fresnedo-Ramirez J."/>
        </authorList>
    </citation>
    <scope>NUCLEOTIDE SEQUENCE [LARGE SCALE GENOMIC DNA]</scope>
    <source>
        <strain evidence="2">Clone GOH B32 T37-40</strain>
    </source>
</reference>
<protein>
    <recommendedName>
        <fullName evidence="1">DUF4218 domain-containing protein</fullName>
    </recommendedName>
</protein>
<sequence length="350" mass="39581">MHIEKNVYDSIIGTLLANPGKNKDGIVARLDLLNIGVKTNLQPEYGERHTRLPPRPWNFSRAEKRAVCNSLYGMKAPEGYCSNIKNLVSLKDSRLLGLKSLDCHTLMQQLLPVTIHSVLEKPIRYMKVLKGYVMNHTRLEGCIAERYIAEEAVEFCTEHLSNVSTVGVPSSQKMGVSKPFSGCTVSLVDRDLLNQAHLYVLENTEDVLPYIKKRTKWLQDKHNSTFIQWLHFKVQSELGEENNGVSKNLRWLAAGPSMAVPSYRSYLIHGVKFNTEAQDDVQTVQNSGVYLLAHTMQDLDFQKFRIPILREYNDVIGAEVLGDIRIECEPFTSGIPNVDTFDDLVGFGTR</sequence>
<evidence type="ECO:0000313" key="2">
    <source>
        <dbReference type="EMBL" id="KAI5335615.1"/>
    </source>
</evidence>
<dbReference type="PANTHER" id="PTHR48258">
    <property type="entry name" value="DUF4218 DOMAIN-CONTAINING PROTEIN-RELATED"/>
    <property type="match status" value="1"/>
</dbReference>
<accession>A0AAD4W298</accession>
<organism evidence="2 3">
    <name type="scientific">Prunus dulcis</name>
    <name type="common">Almond</name>
    <name type="synonym">Amygdalus dulcis</name>
    <dbReference type="NCBI Taxonomy" id="3755"/>
    <lineage>
        <taxon>Eukaryota</taxon>
        <taxon>Viridiplantae</taxon>
        <taxon>Streptophyta</taxon>
        <taxon>Embryophyta</taxon>
        <taxon>Tracheophyta</taxon>
        <taxon>Spermatophyta</taxon>
        <taxon>Magnoliopsida</taxon>
        <taxon>eudicotyledons</taxon>
        <taxon>Gunneridae</taxon>
        <taxon>Pentapetalae</taxon>
        <taxon>rosids</taxon>
        <taxon>fabids</taxon>
        <taxon>Rosales</taxon>
        <taxon>Rosaceae</taxon>
        <taxon>Amygdaloideae</taxon>
        <taxon>Amygdaleae</taxon>
        <taxon>Prunus</taxon>
    </lineage>
</organism>
<keyword evidence="3" id="KW-1185">Reference proteome</keyword>
<name>A0AAD4W298_PRUDU</name>
<dbReference type="AlphaFoldDB" id="A0AAD4W298"/>
<evidence type="ECO:0000313" key="3">
    <source>
        <dbReference type="Proteomes" id="UP001054821"/>
    </source>
</evidence>
<dbReference type="Pfam" id="PF13960">
    <property type="entry name" value="DUF4218"/>
    <property type="match status" value="1"/>
</dbReference>
<evidence type="ECO:0000259" key="1">
    <source>
        <dbReference type="Pfam" id="PF13960"/>
    </source>
</evidence>
<dbReference type="Proteomes" id="UP001054821">
    <property type="component" value="Chromosome 4"/>
</dbReference>
<gene>
    <name evidence="2" type="ORF">L3X38_025748</name>
</gene>
<feature type="domain" description="DUF4218" evidence="1">
    <location>
        <begin position="124"/>
        <end position="166"/>
    </location>
</feature>
<proteinExistence type="predicted"/>
<comment type="caution">
    <text evidence="2">The sequence shown here is derived from an EMBL/GenBank/DDBJ whole genome shotgun (WGS) entry which is preliminary data.</text>
</comment>
<dbReference type="InterPro" id="IPR025452">
    <property type="entry name" value="DUF4218"/>
</dbReference>